<dbReference type="InterPro" id="IPR001965">
    <property type="entry name" value="Znf_PHD"/>
</dbReference>
<evidence type="ECO:0000313" key="8">
    <source>
        <dbReference type="Proteomes" id="UP000646827"/>
    </source>
</evidence>
<dbReference type="EMBL" id="JAEPRB010000045">
    <property type="protein sequence ID" value="KAG2224279.1"/>
    <property type="molecule type" value="Genomic_DNA"/>
</dbReference>
<feature type="region of interest" description="Disordered" evidence="5">
    <location>
        <begin position="125"/>
        <end position="148"/>
    </location>
</feature>
<keyword evidence="2 4" id="KW-0863">Zinc-finger</keyword>
<keyword evidence="1" id="KW-0479">Metal-binding</keyword>
<feature type="compositionally biased region" description="Acidic residues" evidence="5">
    <location>
        <begin position="271"/>
        <end position="285"/>
    </location>
</feature>
<reference evidence="7 8" key="1">
    <citation type="submission" date="2020-12" db="EMBL/GenBank/DDBJ databases">
        <title>Metabolic potential, ecology and presence of endohyphal bacteria is reflected in genomic diversity of Mucoromycotina.</title>
        <authorList>
            <person name="Muszewska A."/>
            <person name="Okrasinska A."/>
            <person name="Steczkiewicz K."/>
            <person name="Drgas O."/>
            <person name="Orlowska M."/>
            <person name="Perlinska-Lenart U."/>
            <person name="Aleksandrzak-Piekarczyk T."/>
            <person name="Szatraj K."/>
            <person name="Zielenkiewicz U."/>
            <person name="Pilsyk S."/>
            <person name="Malc E."/>
            <person name="Mieczkowski P."/>
            <person name="Kruszewska J.S."/>
            <person name="Biernat P."/>
            <person name="Pawlowska J."/>
        </authorList>
    </citation>
    <scope>NUCLEOTIDE SEQUENCE [LARGE SCALE GENOMIC DNA]</scope>
    <source>
        <strain evidence="7 8">CBS 142.35</strain>
    </source>
</reference>
<dbReference type="InterPro" id="IPR011011">
    <property type="entry name" value="Znf_FYVE_PHD"/>
</dbReference>
<sequence length="611" mass="68081">MSTSTSRLSTTTTVDTNNHTLLDTTSTPLLISTDPSLALSTLGISDPYLAKPKIASADARHECGSALLPITTTSQTSSHLGIAGPCPTTTTWQLLLYYHQQLVCPPVVKDDVFLGPADNESVITVNSSTDSTYTTSSNSNNNTNNAPSVGNWAPTPCLSPVTSPSDFLCNHEPLFDGIEDLQQQQKVLSKDEQQQDTLDNDNQYNNKIILEQNESSGYATQIQKPDPNAFTSPNLDWYEFTKEDNVGHTSSSVLVGLPTPSPTASENEASLFDDEDDDEDDNDDDQQNKIHEFGYDIDNDIINNHQRHDEPQIPFGFFSSDEEDDDDDDNIDDIDDIIAEQRLLLEASYCTSSSATPTMDTAPPPEIAPLRLPPPAKTATRSLKRKRSQSIDSITSCGSELEEEENDSPVLQRLHRLRLTEPKRMTTKSKSKSVAKRRTKRHPGRGRGVRPKTIACPAYDIKQQDEDDGIQRTIFERLTHSGIDWCRYCGTTEGVNWRPGPWGKRTLCNKHGCDYKGYGIASRLPRLDLSAFIHERLEDRRRPVVQQFCVVCQGPESNEDNKLVPCEGGCSRAYHQLCRIPAITSYQDQQWCCSTLCRENKKRNKVGPYDS</sequence>
<feature type="compositionally biased region" description="Low complexity" evidence="5">
    <location>
        <begin position="125"/>
        <end position="145"/>
    </location>
</feature>
<protein>
    <recommendedName>
        <fullName evidence="6">PHD-type domain-containing protein</fullName>
    </recommendedName>
</protein>
<dbReference type="AlphaFoldDB" id="A0A8H7S635"/>
<evidence type="ECO:0000256" key="5">
    <source>
        <dbReference type="SAM" id="MobiDB-lite"/>
    </source>
</evidence>
<feature type="compositionally biased region" description="Acidic residues" evidence="5">
    <location>
        <begin position="320"/>
        <end position="332"/>
    </location>
</feature>
<feature type="region of interest" description="Disordered" evidence="5">
    <location>
        <begin position="249"/>
        <end position="288"/>
    </location>
</feature>
<name>A0A8H7S635_9FUNG</name>
<dbReference type="InterPro" id="IPR013083">
    <property type="entry name" value="Znf_RING/FYVE/PHD"/>
</dbReference>
<feature type="domain" description="PHD-type" evidence="6">
    <location>
        <begin position="546"/>
        <end position="599"/>
    </location>
</feature>
<dbReference type="InterPro" id="IPR013088">
    <property type="entry name" value="Znf_NHR/GATA"/>
</dbReference>
<accession>A0A8H7S635</accession>
<dbReference type="InterPro" id="IPR019787">
    <property type="entry name" value="Znf_PHD-finger"/>
</dbReference>
<feature type="region of interest" description="Disordered" evidence="5">
    <location>
        <begin position="353"/>
        <end position="452"/>
    </location>
</feature>
<evidence type="ECO:0000259" key="6">
    <source>
        <dbReference type="PROSITE" id="PS50016"/>
    </source>
</evidence>
<feature type="compositionally biased region" description="Basic residues" evidence="5">
    <location>
        <begin position="425"/>
        <end position="450"/>
    </location>
</feature>
<dbReference type="Gene3D" id="3.30.50.10">
    <property type="entry name" value="Erythroid Transcription Factor GATA-1, subunit A"/>
    <property type="match status" value="1"/>
</dbReference>
<dbReference type="GO" id="GO:0008270">
    <property type="term" value="F:zinc ion binding"/>
    <property type="evidence" value="ECO:0007669"/>
    <property type="project" value="UniProtKB-KW"/>
</dbReference>
<evidence type="ECO:0000256" key="3">
    <source>
        <dbReference type="ARBA" id="ARBA00022833"/>
    </source>
</evidence>
<dbReference type="GO" id="GO:0006355">
    <property type="term" value="P:regulation of DNA-templated transcription"/>
    <property type="evidence" value="ECO:0007669"/>
    <property type="project" value="InterPro"/>
</dbReference>
<feature type="compositionally biased region" description="Pro residues" evidence="5">
    <location>
        <begin position="362"/>
        <end position="376"/>
    </location>
</feature>
<gene>
    <name evidence="7" type="ORF">INT45_012847</name>
</gene>
<feature type="region of interest" description="Disordered" evidence="5">
    <location>
        <begin position="306"/>
        <end position="332"/>
    </location>
</feature>
<dbReference type="SUPFAM" id="SSF57903">
    <property type="entry name" value="FYVE/PHD zinc finger"/>
    <property type="match status" value="1"/>
</dbReference>
<proteinExistence type="predicted"/>
<dbReference type="Proteomes" id="UP000646827">
    <property type="component" value="Unassembled WGS sequence"/>
</dbReference>
<dbReference type="Gene3D" id="3.30.40.10">
    <property type="entry name" value="Zinc/RING finger domain, C3HC4 (zinc finger)"/>
    <property type="match status" value="1"/>
</dbReference>
<dbReference type="OrthoDB" id="5863171at2759"/>
<keyword evidence="8" id="KW-1185">Reference proteome</keyword>
<keyword evidence="3" id="KW-0862">Zinc</keyword>
<evidence type="ECO:0000313" key="7">
    <source>
        <dbReference type="EMBL" id="KAG2224279.1"/>
    </source>
</evidence>
<evidence type="ECO:0000256" key="4">
    <source>
        <dbReference type="PROSITE-ProRule" id="PRU00146"/>
    </source>
</evidence>
<evidence type="ECO:0000256" key="1">
    <source>
        <dbReference type="ARBA" id="ARBA00022723"/>
    </source>
</evidence>
<evidence type="ECO:0000256" key="2">
    <source>
        <dbReference type="ARBA" id="ARBA00022771"/>
    </source>
</evidence>
<dbReference type="PROSITE" id="PS50016">
    <property type="entry name" value="ZF_PHD_2"/>
    <property type="match status" value="1"/>
</dbReference>
<comment type="caution">
    <text evidence="7">The sequence shown here is derived from an EMBL/GenBank/DDBJ whole genome shotgun (WGS) entry which is preliminary data.</text>
</comment>
<dbReference type="Pfam" id="PF00628">
    <property type="entry name" value="PHD"/>
    <property type="match status" value="1"/>
</dbReference>
<dbReference type="SMART" id="SM00249">
    <property type="entry name" value="PHD"/>
    <property type="match status" value="1"/>
</dbReference>
<feature type="region of interest" description="Disordered" evidence="5">
    <location>
        <begin position="184"/>
        <end position="203"/>
    </location>
</feature>
<organism evidence="7 8">
    <name type="scientific">Circinella minor</name>
    <dbReference type="NCBI Taxonomy" id="1195481"/>
    <lineage>
        <taxon>Eukaryota</taxon>
        <taxon>Fungi</taxon>
        <taxon>Fungi incertae sedis</taxon>
        <taxon>Mucoromycota</taxon>
        <taxon>Mucoromycotina</taxon>
        <taxon>Mucoromycetes</taxon>
        <taxon>Mucorales</taxon>
        <taxon>Lichtheimiaceae</taxon>
        <taxon>Circinella</taxon>
    </lineage>
</organism>